<feature type="domain" description="PAS" evidence="12">
    <location>
        <begin position="779"/>
        <end position="850"/>
    </location>
</feature>
<dbReference type="PROSITE" id="PS50109">
    <property type="entry name" value="HIS_KIN"/>
    <property type="match status" value="1"/>
</dbReference>
<dbReference type="PROSITE" id="PS50046">
    <property type="entry name" value="PHYTOCHROME_2"/>
    <property type="match status" value="1"/>
</dbReference>
<evidence type="ECO:0000313" key="15">
    <source>
        <dbReference type="Proteomes" id="UP001384579"/>
    </source>
</evidence>
<accession>A0ABU8YGY8</accession>
<dbReference type="PROSITE" id="PS50113">
    <property type="entry name" value="PAC"/>
    <property type="match status" value="4"/>
</dbReference>
<dbReference type="Gene3D" id="3.30.565.10">
    <property type="entry name" value="Histidine kinase-like ATPase, C-terminal domain"/>
    <property type="match status" value="1"/>
</dbReference>
<keyword evidence="7" id="KW-0902">Two-component regulatory system</keyword>
<dbReference type="SMART" id="SM00387">
    <property type="entry name" value="HATPase_c"/>
    <property type="match status" value="1"/>
</dbReference>
<dbReference type="InterPro" id="IPR003661">
    <property type="entry name" value="HisK_dim/P_dom"/>
</dbReference>
<dbReference type="InterPro" id="IPR005467">
    <property type="entry name" value="His_kinase_dom"/>
</dbReference>
<comment type="caution">
    <text evidence="14">The sequence shown here is derived from an EMBL/GenBank/DDBJ whole genome shotgun (WGS) entry which is preliminary data.</text>
</comment>
<dbReference type="Pfam" id="PF00512">
    <property type="entry name" value="HisKA"/>
    <property type="match status" value="1"/>
</dbReference>
<sequence length="1738" mass="197526">MKAVFDLSLPPTCFKVLLVEDNAYEAELIEDLLSGMSDNDAQQISLTKVERLSEAILYLNQEKFDIILLDLSLPDSRGIETVTSVQQHGVSVPIVVLTGQNDQELALRLISVGVQDYLVKRKIDGELLMRSLRYAIERQNSQDALRKSEEKYRSVVENSLIGIAIVAPIIQPAISEKFNWIETNDALCNLLGYERDELIEKNWLDLTHPEDYSNNIEQLSQVLAGTTDGYISDKRWVRKDGEIVYTRVSLRCIRRRDGSIDRMIKVVLDVSDRYRYESQLRASEQFLNHTINVIPDPIFVKDEQHRWMILNDAFCELLGKPRQELIGKSDYDFFPQAEAEFFWTKDEEVLQTEIPNETEENFTDISGKKHIISTKKTVFKKTDGSKILVGTIRDITEYRLQQIALEKSEARFQRLVANLPGAIYQFKVSSDGKKSFPYVSCGCRELYELEPEVIQENAELIFTRIHAEDISKVEESIAISAATMQPWQQQWRHILPSGKVKWLQGCSRPEILNNPSKSERKSEIIWDGLVIDITELKQAQAERDRFFTISLDLLCILGFDGYFKRLNPAWSTALGYSIAELLAQPVLDFVHPDDREASAAEVKKLMAGIPTFYFENRYLCKDGSYKWLLWTASPFSQEGLIYAVGRDITSRKQVESTLQRQAVAIAAAYDGIAILNASEEYIYSNHAYLKMYGFSRQSDLLGKHWKMLYTASEYQQFDSQIMPAIKEKGYCHIEATGQRLDSTTFPQEVSLTMLAGGEIISIVRDITNRKQAESALRASQIRYQTLAEASPVCIFHTDTLGNFLYVNQRWSEITGVETELAAETGWLNAIHPDDVERVNTEWYQAVIDRVPFKSEYRFLRPDGAVSWVIGQAVAEIGDGGEVKGYVGTITDISDRKQAELDLLRVTQAVESTSDAIVIADLKGRSIYHNQAFIQRYGYTVAELNKAGGAIVIYPKTQVLLKIFKILRQGKPWKGEIKIKTNNNELVPTLFRADSIKDETGNLIGLVGVITDITERKQAEKALVQQLRRERLVVAMLDRIRSSLNLEEILTTAVEQVRQLLQTDRTVIYRFNPDWSGLVVVESLAQNRTPLRDLNIPYPCFAENFIELYQQGWVRAIENIHQENLSEPYINFLNQFEVKAKLIVPILKAGQNISYPRTTTENPLWGLLIAYDCNGPRSWESSDIESLRQLCVQLAIAIQQSTLFQQAQTEIADRKQAEAALQKAALVAETANRAKSEFLANMSHELRTPLNGVLGYAQILKTDKTLSRDHQESLNNIQQCGKHLLMLIEDVLDLSKIEAKKMELYPTELNFSKFLKNISDLFQMRSSQKDIEFSYEQVSPLPQSVYFDEKRLRQILINLLGNAVKFTNSGRVTFKVGYVGTEAWRRGQGENTELSTLSSELKQNYLRFCKNLIADKHALKIRFQVEDTGTGIDSSKLEEIFLPFQQVGTNRFVEGTGLGLSISRKLAKLMGSEIQVKSTLGQGSIFWLDLEFAAPKRYLEVASLQEQRWLVGFVGDKRKVLIVDDNQLNRSMLSKLLSRLGFEIAEAENGQEGLRKAVEFKPNVILMDLLMPVMDGLETARRVRQLPELKDVVLIALSASAFEKTQQESLLAGCDYFMPKPIEAHHFLEQLGLHLGLEWIYEDFVESKQRKTASVSPKSELPTYSTLLPPVAESVARMLKLAAMGDIEGIFDEAVKLESLEPKLISLVNRVRQLAKKFGLKQIRSLLKQYIEGVETVIS</sequence>
<dbReference type="Pfam" id="PF13426">
    <property type="entry name" value="PAS_9"/>
    <property type="match status" value="2"/>
</dbReference>
<dbReference type="Pfam" id="PF08448">
    <property type="entry name" value="PAS_4"/>
    <property type="match status" value="1"/>
</dbReference>
<keyword evidence="4 8" id="KW-0597">Phosphoprotein</keyword>
<evidence type="ECO:0000259" key="11">
    <source>
        <dbReference type="PROSITE" id="PS50110"/>
    </source>
</evidence>
<dbReference type="InterPro" id="IPR035965">
    <property type="entry name" value="PAS-like_dom_sf"/>
</dbReference>
<dbReference type="PANTHER" id="PTHR43047:SF72">
    <property type="entry name" value="OSMOSENSING HISTIDINE PROTEIN KINASE SLN1"/>
    <property type="match status" value="1"/>
</dbReference>
<keyword evidence="5" id="KW-0808">Transferase</keyword>
<dbReference type="InterPro" id="IPR001610">
    <property type="entry name" value="PAC"/>
</dbReference>
<feature type="domain" description="Phytochrome chromophore attachment site" evidence="9">
    <location>
        <begin position="1044"/>
        <end position="1192"/>
    </location>
</feature>
<feature type="modified residue" description="4-aspartylphosphate" evidence="8">
    <location>
        <position position="1567"/>
    </location>
</feature>
<dbReference type="InterPro" id="IPR000014">
    <property type="entry name" value="PAS"/>
</dbReference>
<feature type="domain" description="PAS" evidence="12">
    <location>
        <begin position="184"/>
        <end position="226"/>
    </location>
</feature>
<dbReference type="InterPro" id="IPR000700">
    <property type="entry name" value="PAS-assoc_C"/>
</dbReference>
<dbReference type="CDD" id="cd16922">
    <property type="entry name" value="HATPase_EvgS-ArcB-TorS-like"/>
    <property type="match status" value="1"/>
</dbReference>
<feature type="domain" description="PAS" evidence="12">
    <location>
        <begin position="560"/>
        <end position="609"/>
    </location>
</feature>
<evidence type="ECO:0000259" key="12">
    <source>
        <dbReference type="PROSITE" id="PS50112"/>
    </source>
</evidence>
<feature type="domain" description="PAC" evidence="13">
    <location>
        <begin position="972"/>
        <end position="1024"/>
    </location>
</feature>
<dbReference type="RefSeq" id="WP_340520874.1">
    <property type="nucleotide sequence ID" value="NZ_JBBLXS010000014.1"/>
</dbReference>
<dbReference type="SMART" id="SM00086">
    <property type="entry name" value="PAC"/>
    <property type="match status" value="4"/>
</dbReference>
<dbReference type="CDD" id="cd00082">
    <property type="entry name" value="HisKA"/>
    <property type="match status" value="1"/>
</dbReference>
<dbReference type="Pfam" id="PF02518">
    <property type="entry name" value="HATPase_c"/>
    <property type="match status" value="1"/>
</dbReference>
<dbReference type="SUPFAM" id="SSF55781">
    <property type="entry name" value="GAF domain-like"/>
    <property type="match status" value="1"/>
</dbReference>
<proteinExistence type="inferred from homology"/>
<dbReference type="CDD" id="cd17546">
    <property type="entry name" value="REC_hyHK_CKI1_RcsC-like"/>
    <property type="match status" value="1"/>
</dbReference>
<evidence type="ECO:0000259" key="10">
    <source>
        <dbReference type="PROSITE" id="PS50109"/>
    </source>
</evidence>
<dbReference type="InterPro" id="IPR004358">
    <property type="entry name" value="Sig_transdc_His_kin-like_C"/>
</dbReference>
<evidence type="ECO:0000256" key="2">
    <source>
        <dbReference type="ARBA" id="ARBA00006402"/>
    </source>
</evidence>
<evidence type="ECO:0000259" key="9">
    <source>
        <dbReference type="PROSITE" id="PS50046"/>
    </source>
</evidence>
<dbReference type="InterPro" id="IPR001789">
    <property type="entry name" value="Sig_transdc_resp-reg_receiver"/>
</dbReference>
<evidence type="ECO:0000256" key="1">
    <source>
        <dbReference type="ARBA" id="ARBA00000085"/>
    </source>
</evidence>
<evidence type="ECO:0000256" key="3">
    <source>
        <dbReference type="ARBA" id="ARBA00012438"/>
    </source>
</evidence>
<dbReference type="InterPro" id="IPR036890">
    <property type="entry name" value="HATPase_C_sf"/>
</dbReference>
<dbReference type="InterPro" id="IPR011006">
    <property type="entry name" value="CheY-like_superfamily"/>
</dbReference>
<name>A0ABU8YGY8_9CYAN</name>
<dbReference type="InterPro" id="IPR029016">
    <property type="entry name" value="GAF-like_dom_sf"/>
</dbReference>
<dbReference type="SMART" id="SM00388">
    <property type="entry name" value="HisKA"/>
    <property type="match status" value="1"/>
</dbReference>
<feature type="domain" description="PAS" evidence="12">
    <location>
        <begin position="901"/>
        <end position="943"/>
    </location>
</feature>
<comment type="similarity">
    <text evidence="2">In the N-terminal section; belongs to the phytochrome family.</text>
</comment>
<dbReference type="CDD" id="cd00156">
    <property type="entry name" value="REC"/>
    <property type="match status" value="1"/>
</dbReference>
<evidence type="ECO:0000256" key="6">
    <source>
        <dbReference type="ARBA" id="ARBA00022777"/>
    </source>
</evidence>
<dbReference type="SUPFAM" id="SSF47384">
    <property type="entry name" value="Homodimeric domain of signal transducing histidine kinase"/>
    <property type="match status" value="1"/>
</dbReference>
<dbReference type="InterPro" id="IPR013655">
    <property type="entry name" value="PAS_fold_3"/>
</dbReference>
<dbReference type="Gene3D" id="3.30.450.40">
    <property type="match status" value="2"/>
</dbReference>
<dbReference type="PANTHER" id="PTHR43047">
    <property type="entry name" value="TWO-COMPONENT HISTIDINE PROTEIN KINASE"/>
    <property type="match status" value="1"/>
</dbReference>
<gene>
    <name evidence="14" type="ORF">WMG39_02065</name>
</gene>
<evidence type="ECO:0000259" key="13">
    <source>
        <dbReference type="PROSITE" id="PS50113"/>
    </source>
</evidence>
<feature type="domain" description="Response regulatory" evidence="11">
    <location>
        <begin position="1518"/>
        <end position="1634"/>
    </location>
</feature>
<dbReference type="InterPro" id="IPR016132">
    <property type="entry name" value="Phyto_chromo_attachment"/>
</dbReference>
<dbReference type="SUPFAM" id="SSF55874">
    <property type="entry name" value="ATPase domain of HSP90 chaperone/DNA topoisomerase II/histidine kinase"/>
    <property type="match status" value="1"/>
</dbReference>
<keyword evidence="15" id="KW-1185">Reference proteome</keyword>
<dbReference type="Pfam" id="PF08447">
    <property type="entry name" value="PAS_3"/>
    <property type="match status" value="4"/>
</dbReference>
<reference evidence="14 15" key="1">
    <citation type="journal article" date="2020" name="Harmful Algae">
        <title>Molecular and morphological characterization of a novel dihydroanatoxin-a producing Microcoleus species (cyanobacteria) from the Russian River, California, USA.</title>
        <authorList>
            <person name="Conklin K.Y."/>
            <person name="Stancheva R."/>
            <person name="Otten T.G."/>
            <person name="Fadness R."/>
            <person name="Boyer G.L."/>
            <person name="Read B."/>
            <person name="Zhang X."/>
            <person name="Sheath R.G."/>
        </authorList>
    </citation>
    <scope>NUCLEOTIDE SEQUENCE [LARGE SCALE GENOMIC DNA]</scope>
    <source>
        <strain evidence="14 15">PTRS2</strain>
    </source>
</reference>
<dbReference type="EC" id="2.7.13.3" evidence="3"/>
<protein>
    <recommendedName>
        <fullName evidence="3">histidine kinase</fullName>
        <ecNumber evidence="3">2.7.13.3</ecNumber>
    </recommendedName>
</protein>
<evidence type="ECO:0000256" key="7">
    <source>
        <dbReference type="ARBA" id="ARBA00023012"/>
    </source>
</evidence>
<evidence type="ECO:0000313" key="14">
    <source>
        <dbReference type="EMBL" id="MEK0183627.1"/>
    </source>
</evidence>
<dbReference type="InterPro" id="IPR003594">
    <property type="entry name" value="HATPase_dom"/>
</dbReference>
<dbReference type="CDD" id="cd00130">
    <property type="entry name" value="PAS"/>
    <property type="match status" value="6"/>
</dbReference>
<dbReference type="PROSITE" id="PS50110">
    <property type="entry name" value="RESPONSE_REGULATORY"/>
    <property type="match status" value="2"/>
</dbReference>
<feature type="domain" description="PAS" evidence="12">
    <location>
        <begin position="283"/>
        <end position="353"/>
    </location>
</feature>
<feature type="domain" description="PAC" evidence="13">
    <location>
        <begin position="852"/>
        <end position="904"/>
    </location>
</feature>
<dbReference type="PROSITE" id="PS50112">
    <property type="entry name" value="PAS"/>
    <property type="match status" value="5"/>
</dbReference>
<dbReference type="NCBIfam" id="TIGR00229">
    <property type="entry name" value="sensory_box"/>
    <property type="match status" value="6"/>
</dbReference>
<dbReference type="Pfam" id="PF01590">
    <property type="entry name" value="GAF"/>
    <property type="match status" value="1"/>
</dbReference>
<dbReference type="Gene3D" id="1.10.287.130">
    <property type="match status" value="1"/>
</dbReference>
<dbReference type="PRINTS" id="PR00344">
    <property type="entry name" value="BCTRLSENSOR"/>
</dbReference>
<dbReference type="SMART" id="SM00091">
    <property type="entry name" value="PAS"/>
    <property type="match status" value="7"/>
</dbReference>
<dbReference type="SUPFAM" id="SSF52172">
    <property type="entry name" value="CheY-like"/>
    <property type="match status" value="2"/>
</dbReference>
<dbReference type="SMART" id="SM00065">
    <property type="entry name" value="GAF"/>
    <property type="match status" value="1"/>
</dbReference>
<evidence type="ECO:0000256" key="5">
    <source>
        <dbReference type="ARBA" id="ARBA00022679"/>
    </source>
</evidence>
<keyword evidence="6" id="KW-0418">Kinase</keyword>
<organism evidence="14 15">
    <name type="scientific">Microcoleus anatoxicus PTRS2</name>
    <dbReference type="NCBI Taxonomy" id="2705321"/>
    <lineage>
        <taxon>Bacteria</taxon>
        <taxon>Bacillati</taxon>
        <taxon>Cyanobacteriota</taxon>
        <taxon>Cyanophyceae</taxon>
        <taxon>Oscillatoriophycideae</taxon>
        <taxon>Oscillatoriales</taxon>
        <taxon>Microcoleaceae</taxon>
        <taxon>Microcoleus</taxon>
        <taxon>Microcoleus anatoxicus</taxon>
    </lineage>
</organism>
<dbReference type="Gene3D" id="3.30.450.20">
    <property type="entry name" value="PAS domain"/>
    <property type="match status" value="7"/>
</dbReference>
<dbReference type="Proteomes" id="UP001384579">
    <property type="component" value="Unassembled WGS sequence"/>
</dbReference>
<evidence type="ECO:0000256" key="4">
    <source>
        <dbReference type="ARBA" id="ARBA00022553"/>
    </source>
</evidence>
<feature type="domain" description="Histidine kinase" evidence="10">
    <location>
        <begin position="1240"/>
        <end position="1493"/>
    </location>
</feature>
<dbReference type="InterPro" id="IPR036097">
    <property type="entry name" value="HisK_dim/P_sf"/>
</dbReference>
<feature type="domain" description="PAC" evidence="13">
    <location>
        <begin position="612"/>
        <end position="660"/>
    </location>
</feature>
<comment type="catalytic activity">
    <reaction evidence="1">
        <text>ATP + protein L-histidine = ADP + protein N-phospho-L-histidine.</text>
        <dbReference type="EC" id="2.7.13.3"/>
    </reaction>
</comment>
<feature type="modified residue" description="4-aspartylphosphate" evidence="8">
    <location>
        <position position="70"/>
    </location>
</feature>
<dbReference type="EMBL" id="JBBLXS010000014">
    <property type="protein sequence ID" value="MEK0183627.1"/>
    <property type="molecule type" value="Genomic_DNA"/>
</dbReference>
<feature type="domain" description="PAC" evidence="13">
    <location>
        <begin position="230"/>
        <end position="282"/>
    </location>
</feature>
<dbReference type="InterPro" id="IPR003018">
    <property type="entry name" value="GAF"/>
</dbReference>
<dbReference type="SMART" id="SM00448">
    <property type="entry name" value="REC"/>
    <property type="match status" value="2"/>
</dbReference>
<evidence type="ECO:0000256" key="8">
    <source>
        <dbReference type="PROSITE-ProRule" id="PRU00169"/>
    </source>
</evidence>
<dbReference type="Pfam" id="PF00072">
    <property type="entry name" value="Response_reg"/>
    <property type="match status" value="2"/>
</dbReference>
<dbReference type="SUPFAM" id="SSF55785">
    <property type="entry name" value="PYP-like sensor domain (PAS domain)"/>
    <property type="match status" value="7"/>
</dbReference>
<feature type="domain" description="Response regulatory" evidence="11">
    <location>
        <begin position="15"/>
        <end position="135"/>
    </location>
</feature>
<dbReference type="InterPro" id="IPR013656">
    <property type="entry name" value="PAS_4"/>
</dbReference>
<dbReference type="Gene3D" id="3.40.50.2300">
    <property type="match status" value="2"/>
</dbReference>